<evidence type="ECO:0000256" key="2">
    <source>
        <dbReference type="ARBA" id="ARBA00022614"/>
    </source>
</evidence>
<dbReference type="STRING" id="6185.A0A095AQL2"/>
<feature type="compositionally biased region" description="Polar residues" evidence="6">
    <location>
        <begin position="307"/>
        <end position="317"/>
    </location>
</feature>
<keyword evidence="4" id="KW-0969">Cilium</keyword>
<evidence type="ECO:0000256" key="4">
    <source>
        <dbReference type="ARBA" id="ARBA00023069"/>
    </source>
</evidence>
<feature type="compositionally biased region" description="Basic and acidic residues" evidence="6">
    <location>
        <begin position="291"/>
        <end position="305"/>
    </location>
</feature>
<dbReference type="EMBL" id="KL250793">
    <property type="protein sequence ID" value="KGB36611.1"/>
    <property type="molecule type" value="Genomic_DNA"/>
</dbReference>
<dbReference type="GO" id="GO:0035082">
    <property type="term" value="P:axoneme assembly"/>
    <property type="evidence" value="ECO:0007669"/>
    <property type="project" value="TreeGrafter"/>
</dbReference>
<dbReference type="PANTHER" id="PTHR45973:SF9">
    <property type="entry name" value="LEUCINE-RICH REPEAT-CONTAINING PROTEIN 46"/>
    <property type="match status" value="1"/>
</dbReference>
<dbReference type="SMART" id="SM00365">
    <property type="entry name" value="LRR_SD22"/>
    <property type="match status" value="5"/>
</dbReference>
<sequence length="709" mass="81260">MFSKIQDNDISDEQPNVKLDDNEKLANDSNDSLHEVLDDLNKFNDELKKPFNDSFPVDLSNLPYPPGYSIIKQNDSMINCENQYKEMTKKFLKQHCAKNKLYQTPQLNDILYLHYNGFSKIENLEEYTNLKCLFLEVNGILKIDGLHNQTELRSLYLAKNLIRSIENLDHMKYLDTLDVSYNMISKIENLDLLPNFTKLIISHNKLTEINDLVHLIKCEQLSVLDIQYNFIKDPNIVEEVFAKLPNLRQVIEATRHKTELNKQAEEAGLSTDDIHVTPGDVDWLYGNVDSAKNESDSDQELKETNNDVETYTVSSSNARDEELDPMTDCEPLNTQISEEFYSSEMVNLKADNTELNSSLKKNDEELIFDDNTVISEQKNNSNEDEKNLTYLDDRPVFPMDRACAEAFYSGGIEKERLSNKRQVIEATRHKTELNKQAEEAGLSTDDIHVTPGDVDWLYGNVDSAKNESDSDQELKETNNDVETYTVSSSNARDEELDPMTDCEPLNTQISEEFYSSEMVNLKADNTELNSSLKKNDEELIFDDNTVISEQKNNSNEDEIESISVNEEISLVKVNENINNSIFSHLNNDNNVSDHNGMNRSNLLSFLNITGNCNDDEVSDQEIEHDCTESNELDQLDETIVLSDETAKENPSHIPKSAFIEELCNEAYNPNNTFCMNTALDKQENFMNFDKTNDQNVIEIYEEQDNTNEL</sequence>
<dbReference type="Gene3D" id="3.80.10.10">
    <property type="entry name" value="Ribonuclease Inhibitor"/>
    <property type="match status" value="1"/>
</dbReference>
<evidence type="ECO:0000256" key="6">
    <source>
        <dbReference type="SAM" id="MobiDB-lite"/>
    </source>
</evidence>
<gene>
    <name evidence="7" type="ORF">MS3_04919</name>
</gene>
<evidence type="ECO:0000256" key="3">
    <source>
        <dbReference type="ARBA" id="ARBA00022737"/>
    </source>
</evidence>
<name>A0A095AQL2_SCHHA</name>
<dbReference type="GO" id="GO:0070840">
    <property type="term" value="F:dynein complex binding"/>
    <property type="evidence" value="ECO:0007669"/>
    <property type="project" value="TreeGrafter"/>
</dbReference>
<feature type="compositionally biased region" description="Basic and acidic residues" evidence="6">
    <location>
        <begin position="464"/>
        <end position="478"/>
    </location>
</feature>
<evidence type="ECO:0000256" key="1">
    <source>
        <dbReference type="ARBA" id="ARBA00004138"/>
    </source>
</evidence>
<dbReference type="InterPro" id="IPR001611">
    <property type="entry name" value="Leu-rich_rpt"/>
</dbReference>
<protein>
    <submittedName>
        <fullName evidence="7">Dynein assembly factor 1, axonemal</fullName>
    </submittedName>
</protein>
<feature type="region of interest" description="Disordered" evidence="6">
    <location>
        <begin position="290"/>
        <end position="327"/>
    </location>
</feature>
<comment type="subcellular location">
    <subcellularLocation>
        <location evidence="1">Cell projection</location>
        <location evidence="1">Cilium</location>
    </subcellularLocation>
</comment>
<keyword evidence="5" id="KW-0966">Cell projection</keyword>
<evidence type="ECO:0000313" key="7">
    <source>
        <dbReference type="EMBL" id="KGB36611.1"/>
    </source>
</evidence>
<dbReference type="PANTHER" id="PTHR45973">
    <property type="entry name" value="PROTEIN PHOSPHATASE 1 REGULATORY SUBUNIT SDS22-RELATED"/>
    <property type="match status" value="1"/>
</dbReference>
<dbReference type="InterPro" id="IPR050576">
    <property type="entry name" value="Cilia_flagella_integrity"/>
</dbReference>
<keyword evidence="2" id="KW-0433">Leucine-rich repeat</keyword>
<proteinExistence type="predicted"/>
<feature type="region of interest" description="Disordered" evidence="6">
    <location>
        <begin position="1"/>
        <end position="25"/>
    </location>
</feature>
<reference evidence="7" key="1">
    <citation type="journal article" date="2012" name="Nat. Genet.">
        <title>Whole-genome sequence of Schistosoma haematobium.</title>
        <authorList>
            <person name="Young N.D."/>
            <person name="Jex A.R."/>
            <person name="Li B."/>
            <person name="Liu S."/>
            <person name="Yang L."/>
            <person name="Xiong Z."/>
            <person name="Li Y."/>
            <person name="Cantacessi C."/>
            <person name="Hall R.S."/>
            <person name="Xu X."/>
            <person name="Chen F."/>
            <person name="Wu X."/>
            <person name="Zerlotini A."/>
            <person name="Oliveira G."/>
            <person name="Hofmann A."/>
            <person name="Zhang G."/>
            <person name="Fang X."/>
            <person name="Kang Y."/>
            <person name="Campbell B.E."/>
            <person name="Loukas A."/>
            <person name="Ranganathan S."/>
            <person name="Rollinson D."/>
            <person name="Rinaldi G."/>
            <person name="Brindley P.J."/>
            <person name="Yang H."/>
            <person name="Wang J."/>
            <person name="Wang J."/>
            <person name="Gasser R.B."/>
        </authorList>
    </citation>
    <scope>NUCLEOTIDE SEQUENCE [LARGE SCALE GENOMIC DNA]</scope>
</reference>
<dbReference type="InterPro" id="IPR032675">
    <property type="entry name" value="LRR_dom_sf"/>
</dbReference>
<dbReference type="SUPFAM" id="SSF52075">
    <property type="entry name" value="Outer arm dynein light chain 1"/>
    <property type="match status" value="1"/>
</dbReference>
<keyword evidence="3" id="KW-0677">Repeat</keyword>
<accession>A0A095AQL2</accession>
<dbReference type="Pfam" id="PF14580">
    <property type="entry name" value="LRR_9"/>
    <property type="match status" value="1"/>
</dbReference>
<dbReference type="AlphaFoldDB" id="A0A095AQL2"/>
<feature type="region of interest" description="Disordered" evidence="6">
    <location>
        <begin position="463"/>
        <end position="500"/>
    </location>
</feature>
<organism evidence="7">
    <name type="scientific">Schistosoma haematobium</name>
    <name type="common">Blood fluke</name>
    <dbReference type="NCBI Taxonomy" id="6185"/>
    <lineage>
        <taxon>Eukaryota</taxon>
        <taxon>Metazoa</taxon>
        <taxon>Spiralia</taxon>
        <taxon>Lophotrochozoa</taxon>
        <taxon>Platyhelminthes</taxon>
        <taxon>Trematoda</taxon>
        <taxon>Digenea</taxon>
        <taxon>Strigeidida</taxon>
        <taxon>Schistosomatoidea</taxon>
        <taxon>Schistosomatidae</taxon>
        <taxon>Schistosoma</taxon>
    </lineage>
</organism>
<dbReference type="GO" id="GO:0005930">
    <property type="term" value="C:axoneme"/>
    <property type="evidence" value="ECO:0007669"/>
    <property type="project" value="TreeGrafter"/>
</dbReference>
<evidence type="ECO:0000256" key="5">
    <source>
        <dbReference type="ARBA" id="ARBA00023273"/>
    </source>
</evidence>
<feature type="compositionally biased region" description="Polar residues" evidence="6">
    <location>
        <begin position="480"/>
        <end position="490"/>
    </location>
</feature>
<dbReference type="PROSITE" id="PS51450">
    <property type="entry name" value="LRR"/>
    <property type="match status" value="4"/>
</dbReference>